<dbReference type="InterPro" id="IPR012292">
    <property type="entry name" value="Globin/Proto"/>
</dbReference>
<dbReference type="AlphaFoldDB" id="A0A846XXQ7"/>
<keyword evidence="5" id="KW-0408">Iron</keyword>
<evidence type="ECO:0000256" key="5">
    <source>
        <dbReference type="ARBA" id="ARBA00023004"/>
    </source>
</evidence>
<dbReference type="GO" id="GO:0020037">
    <property type="term" value="F:heme binding"/>
    <property type="evidence" value="ECO:0007669"/>
    <property type="project" value="InterPro"/>
</dbReference>
<gene>
    <name evidence="8" type="ORF">HGA08_14325</name>
</gene>
<dbReference type="Pfam" id="PF09360">
    <property type="entry name" value="zf-CDGSH"/>
    <property type="match status" value="2"/>
</dbReference>
<evidence type="ECO:0000256" key="3">
    <source>
        <dbReference type="ARBA" id="ARBA00022714"/>
    </source>
</evidence>
<dbReference type="InterPro" id="IPR009050">
    <property type="entry name" value="Globin-like_sf"/>
</dbReference>
<dbReference type="GO" id="GO:0051537">
    <property type="term" value="F:2 iron, 2 sulfur cluster binding"/>
    <property type="evidence" value="ECO:0007669"/>
    <property type="project" value="UniProtKB-KW"/>
</dbReference>
<dbReference type="Pfam" id="PF06902">
    <property type="entry name" value="Fer4_19"/>
    <property type="match status" value="1"/>
</dbReference>
<keyword evidence="1" id="KW-0813">Transport</keyword>
<dbReference type="PANTHER" id="PTHR46491">
    <property type="entry name" value="CDGSH IRON SULFUR DOMAIN PROTEIN HOMOLOG"/>
    <property type="match status" value="1"/>
</dbReference>
<dbReference type="Proteomes" id="UP000565711">
    <property type="component" value="Unassembled WGS sequence"/>
</dbReference>
<keyword evidence="3" id="KW-0001">2Fe-2S</keyword>
<dbReference type="RefSeq" id="WP_084475565.1">
    <property type="nucleotide sequence ID" value="NZ_JAAXOP010000007.1"/>
</dbReference>
<dbReference type="Gene3D" id="3.40.5.90">
    <property type="entry name" value="CDGSH iron-sulfur domain, mitoNEET-type"/>
    <property type="match status" value="2"/>
</dbReference>
<evidence type="ECO:0000256" key="4">
    <source>
        <dbReference type="ARBA" id="ARBA00022723"/>
    </source>
</evidence>
<dbReference type="EMBL" id="JAAXOP010000007">
    <property type="protein sequence ID" value="NKY51397.1"/>
    <property type="molecule type" value="Genomic_DNA"/>
</dbReference>
<sequence length="517" mass="56240">MISKSAQQSLAEVGDTAGWPAAATSALRGETVDESTPVRVIVVQRGPYVVSGPVRIADHLGCPVEHDRVTALCRCGESATKPDCDAACVRTGFDDTKSPDRVPDRRDTYVGHQVTVYDNRGICQHSGLCTDRLSTVFHTESDSTTAEAGASAFVTPSGGRMDEIIRAVRDCPSGALSFGVDGDEARGQVDWGGQRAPSILITKDGPYRLTGGVEIVDGTGEPLPRAQGASAEHAALCRCGHSQNKPFCSGMHYYVDFRDPAPDSEAMPTVSEWAGGFPAFERMTRLFYERHVPADDLLGPLFATMSADHPQRVAAWLTEVFGGPTTYSDSYGGYRRMLSEHIGKCLTEQQRARWVTLLMRAAAEAGLPNDAEFRSAFGSYIEWGSRLAWENSQTGAEPPRHMPMPSWGWHTAAGPPGARISALSTSEPDVRKQVEQQVVLPTAGQPVGFDSHIKMLFRERDRRSMLFSFDLWKHADVATHAAAILARLRDGTMPCDGPWPEEYIAVFARWVDEGAAP</sequence>
<dbReference type="Pfam" id="PF01152">
    <property type="entry name" value="Bac_globin"/>
    <property type="match status" value="1"/>
</dbReference>
<protein>
    <recommendedName>
        <fullName evidence="7">Iron-binding zinc finger CDGSH type domain-containing protein</fullName>
    </recommendedName>
</protein>
<dbReference type="GO" id="GO:0046872">
    <property type="term" value="F:metal ion binding"/>
    <property type="evidence" value="ECO:0007669"/>
    <property type="project" value="UniProtKB-KW"/>
</dbReference>
<keyword evidence="2" id="KW-0349">Heme</keyword>
<dbReference type="SUPFAM" id="SSF46458">
    <property type="entry name" value="Globin-like"/>
    <property type="match status" value="1"/>
</dbReference>
<dbReference type="InterPro" id="IPR052950">
    <property type="entry name" value="CISD"/>
</dbReference>
<feature type="domain" description="Iron-binding zinc finger CDGSH type" evidence="7">
    <location>
        <begin position="208"/>
        <end position="258"/>
    </location>
</feature>
<name>A0A846XXQ7_9NOCA</name>
<keyword evidence="4" id="KW-0479">Metal-binding</keyword>
<keyword evidence="9" id="KW-1185">Reference proteome</keyword>
<dbReference type="CDD" id="cd14775">
    <property type="entry name" value="TrHb2_O-like"/>
    <property type="match status" value="1"/>
</dbReference>
<evidence type="ECO:0000256" key="2">
    <source>
        <dbReference type="ARBA" id="ARBA00022617"/>
    </source>
</evidence>
<dbReference type="InterPro" id="IPR018967">
    <property type="entry name" value="FeS-contain_CDGSH-typ"/>
</dbReference>
<dbReference type="InterPro" id="IPR001486">
    <property type="entry name" value="Hemoglobin_trunc"/>
</dbReference>
<dbReference type="SMART" id="SM00704">
    <property type="entry name" value="ZnF_CDGSH"/>
    <property type="match status" value="2"/>
</dbReference>
<dbReference type="InterPro" id="IPR042216">
    <property type="entry name" value="MitoNEET_CISD"/>
</dbReference>
<comment type="caution">
    <text evidence="8">The sequence shown here is derived from an EMBL/GenBank/DDBJ whole genome shotgun (WGS) entry which is preliminary data.</text>
</comment>
<dbReference type="GO" id="GO:0019825">
    <property type="term" value="F:oxygen binding"/>
    <property type="evidence" value="ECO:0007669"/>
    <property type="project" value="InterPro"/>
</dbReference>
<keyword evidence="6" id="KW-0411">Iron-sulfur</keyword>
<accession>A0A846XXQ7</accession>
<feature type="domain" description="Iron-binding zinc finger CDGSH type" evidence="7">
    <location>
        <begin position="51"/>
        <end position="94"/>
    </location>
</feature>
<evidence type="ECO:0000256" key="1">
    <source>
        <dbReference type="ARBA" id="ARBA00022448"/>
    </source>
</evidence>
<reference evidence="8 9" key="1">
    <citation type="submission" date="2020-04" db="EMBL/GenBank/DDBJ databases">
        <title>MicrobeNet Type strains.</title>
        <authorList>
            <person name="Nicholson A.C."/>
        </authorList>
    </citation>
    <scope>NUCLEOTIDE SEQUENCE [LARGE SCALE GENOMIC DNA]</scope>
    <source>
        <strain evidence="8 9">JCM 12354</strain>
    </source>
</reference>
<proteinExistence type="predicted"/>
<evidence type="ECO:0000256" key="6">
    <source>
        <dbReference type="ARBA" id="ARBA00023014"/>
    </source>
</evidence>
<dbReference type="PANTHER" id="PTHR46491:SF3">
    <property type="entry name" value="CDGSH IRON-SULFUR DOMAIN-CONTAINING PROTEIN 3, MITOCHONDRIAL"/>
    <property type="match status" value="1"/>
</dbReference>
<organism evidence="8 9">
    <name type="scientific">Nocardia vermiculata</name>
    <dbReference type="NCBI Taxonomy" id="257274"/>
    <lineage>
        <taxon>Bacteria</taxon>
        <taxon>Bacillati</taxon>
        <taxon>Actinomycetota</taxon>
        <taxon>Actinomycetes</taxon>
        <taxon>Mycobacteriales</taxon>
        <taxon>Nocardiaceae</taxon>
        <taxon>Nocardia</taxon>
    </lineage>
</organism>
<evidence type="ECO:0000313" key="9">
    <source>
        <dbReference type="Proteomes" id="UP000565711"/>
    </source>
</evidence>
<dbReference type="GO" id="GO:0005737">
    <property type="term" value="C:cytoplasm"/>
    <property type="evidence" value="ECO:0007669"/>
    <property type="project" value="UniProtKB-ARBA"/>
</dbReference>
<evidence type="ECO:0000313" key="8">
    <source>
        <dbReference type="EMBL" id="NKY51397.1"/>
    </source>
</evidence>
<dbReference type="InterPro" id="IPR010693">
    <property type="entry name" value="Divergent_4Fe-4S_mono-cluster"/>
</dbReference>
<evidence type="ECO:0000259" key="7">
    <source>
        <dbReference type="SMART" id="SM00704"/>
    </source>
</evidence>
<dbReference type="Gene3D" id="1.10.490.10">
    <property type="entry name" value="Globins"/>
    <property type="match status" value="1"/>
</dbReference>